<feature type="transmembrane region" description="Helical" evidence="1">
    <location>
        <begin position="12"/>
        <end position="35"/>
    </location>
</feature>
<accession>A0A4Q7AP27</accession>
<keyword evidence="1" id="KW-1133">Transmembrane helix</keyword>
<comment type="caution">
    <text evidence="2">The sequence shown here is derived from an EMBL/GenBank/DDBJ whole genome shotgun (WGS) entry which is preliminary data.</text>
</comment>
<evidence type="ECO:0008006" key="4">
    <source>
        <dbReference type="Google" id="ProtNLM"/>
    </source>
</evidence>
<gene>
    <name evidence="2" type="ORF">EXU28_01235</name>
</gene>
<evidence type="ECO:0000256" key="1">
    <source>
        <dbReference type="SAM" id="Phobius"/>
    </source>
</evidence>
<keyword evidence="3" id="KW-1185">Reference proteome</keyword>
<evidence type="ECO:0000313" key="3">
    <source>
        <dbReference type="Proteomes" id="UP000293863"/>
    </source>
</evidence>
<dbReference type="Proteomes" id="UP000293863">
    <property type="component" value="Unassembled WGS sequence"/>
</dbReference>
<name>A0A4Q7AP27_9GAMM</name>
<evidence type="ECO:0000313" key="2">
    <source>
        <dbReference type="EMBL" id="RZG48988.1"/>
    </source>
</evidence>
<dbReference type="RefSeq" id="WP_130167973.1">
    <property type="nucleotide sequence ID" value="NZ_SGSQ01000002.1"/>
</dbReference>
<proteinExistence type="predicted"/>
<keyword evidence="1" id="KW-0812">Transmembrane</keyword>
<dbReference type="InterPro" id="IPR012902">
    <property type="entry name" value="N_methyl_site"/>
</dbReference>
<dbReference type="EMBL" id="SGSQ01000002">
    <property type="protein sequence ID" value="RZG48988.1"/>
    <property type="molecule type" value="Genomic_DNA"/>
</dbReference>
<organism evidence="2 3">
    <name type="scientific">Acinetobacter wuhouensis</name>
    <dbReference type="NCBI Taxonomy" id="1879050"/>
    <lineage>
        <taxon>Bacteria</taxon>
        <taxon>Pseudomonadati</taxon>
        <taxon>Pseudomonadota</taxon>
        <taxon>Gammaproteobacteria</taxon>
        <taxon>Moraxellales</taxon>
        <taxon>Moraxellaceae</taxon>
        <taxon>Acinetobacter</taxon>
    </lineage>
</organism>
<protein>
    <recommendedName>
        <fullName evidence="4">Prepilin-type N-terminal cleavage/methylation domain-containing protein</fullName>
    </recommendedName>
</protein>
<sequence>MKVSSSIKRHQQGVGLVEALISIALSSIVIMGAAYSTGKILTSQQQTNFQYIVINELQARLQNASVEQKSKWCDGTEVPNIVLPKEQTPTDIDVSCDAVDFTINNETNSTLNRTISEQQPVKFEVDSTLLGGKLTVGESL</sequence>
<keyword evidence="1" id="KW-0472">Membrane</keyword>
<dbReference type="Pfam" id="PF07963">
    <property type="entry name" value="N_methyl"/>
    <property type="match status" value="1"/>
</dbReference>
<reference evidence="2 3" key="1">
    <citation type="submission" date="2019-02" db="EMBL/GenBank/DDBJ databases">
        <title>The Batch Genome Submission of Acinetobacter spp. strains.</title>
        <authorList>
            <person name="Qin J."/>
            <person name="Hu Y."/>
            <person name="Ye H."/>
            <person name="Wei L."/>
            <person name="Feng Y."/>
            <person name="Zong Z."/>
        </authorList>
    </citation>
    <scope>NUCLEOTIDE SEQUENCE [LARGE SCALE GENOMIC DNA]</scope>
    <source>
        <strain evidence="2 3">WCHAW060049</strain>
    </source>
</reference>
<dbReference type="AlphaFoldDB" id="A0A4Q7AP27"/>